<dbReference type="OrthoDB" id="124041at2759"/>
<dbReference type="InterPro" id="IPR023534">
    <property type="entry name" value="Rof/RNase_P-like"/>
</dbReference>
<dbReference type="SMART" id="SM00538">
    <property type="entry name" value="POP4"/>
    <property type="match status" value="1"/>
</dbReference>
<organism evidence="4 5">
    <name type="scientific">Tulasnella calospora MUT 4182</name>
    <dbReference type="NCBI Taxonomy" id="1051891"/>
    <lineage>
        <taxon>Eukaryota</taxon>
        <taxon>Fungi</taxon>
        <taxon>Dikarya</taxon>
        <taxon>Basidiomycota</taxon>
        <taxon>Agaricomycotina</taxon>
        <taxon>Agaricomycetes</taxon>
        <taxon>Cantharellales</taxon>
        <taxon>Tulasnellaceae</taxon>
        <taxon>Tulasnella</taxon>
    </lineage>
</organism>
<sequence length="273" mass="30910">MMDRLNPYTEVEALKGQRHKIDSAASVGLGILHANRTKRAEDEYAKNYQGKRLWLDNNAVESRHTKNLKGKEARRAAHEERRKLGTIGRNEAKRKGLWTPDKAAAQYSLFLPIHRLWVAYIAELLNLPKQPEDMKAPSTFNVQAAHAKLVKADFHGAIITVKDSKNASLIGQTGIVAHESENTFKIITQRNKFKVIPKRNSIFIFRIPVYALPPDPQLELPPAEEGLPGATAIKHPLDSVPTMEFDLYGNQFCFRSADRATRKFKHKETIELV</sequence>
<evidence type="ECO:0000313" key="4">
    <source>
        <dbReference type="EMBL" id="KIO28366.1"/>
    </source>
</evidence>
<dbReference type="GO" id="GO:0000172">
    <property type="term" value="C:ribonuclease MRP complex"/>
    <property type="evidence" value="ECO:0007669"/>
    <property type="project" value="InterPro"/>
</dbReference>
<dbReference type="GO" id="GO:0033204">
    <property type="term" value="F:ribonuclease P RNA binding"/>
    <property type="evidence" value="ECO:0007669"/>
    <property type="project" value="InterPro"/>
</dbReference>
<reference evidence="4 5" key="1">
    <citation type="submission" date="2014-04" db="EMBL/GenBank/DDBJ databases">
        <authorList>
            <consortium name="DOE Joint Genome Institute"/>
            <person name="Kuo A."/>
            <person name="Girlanda M."/>
            <person name="Perotto S."/>
            <person name="Kohler A."/>
            <person name="Nagy L.G."/>
            <person name="Floudas D."/>
            <person name="Copeland A."/>
            <person name="Barry K.W."/>
            <person name="Cichocki N."/>
            <person name="Veneault-Fourrey C."/>
            <person name="LaButti K."/>
            <person name="Lindquist E.A."/>
            <person name="Lipzen A."/>
            <person name="Lundell T."/>
            <person name="Morin E."/>
            <person name="Murat C."/>
            <person name="Sun H."/>
            <person name="Tunlid A."/>
            <person name="Henrissat B."/>
            <person name="Grigoriev I.V."/>
            <person name="Hibbett D.S."/>
            <person name="Martin F."/>
            <person name="Nordberg H.P."/>
            <person name="Cantor M.N."/>
            <person name="Hua S.X."/>
        </authorList>
    </citation>
    <scope>NUCLEOTIDE SEQUENCE [LARGE SCALE GENOMIC DNA]</scope>
    <source>
        <strain evidence="4 5">MUT 4182</strain>
    </source>
</reference>
<proteinExistence type="inferred from homology"/>
<accession>A0A0C3QLD0</accession>
<keyword evidence="5" id="KW-1185">Reference proteome</keyword>
<comment type="subcellular location">
    <subcellularLocation>
        <location evidence="1">Nucleus</location>
    </subcellularLocation>
</comment>
<evidence type="ECO:0000256" key="1">
    <source>
        <dbReference type="ARBA" id="ARBA00004123"/>
    </source>
</evidence>
<keyword evidence="3" id="KW-0819">tRNA processing</keyword>
<dbReference type="InterPro" id="IPR036980">
    <property type="entry name" value="RNase_P/MRP_Rpp29_sf"/>
</dbReference>
<keyword evidence="3" id="KW-0539">Nucleus</keyword>
<dbReference type="GO" id="GO:0001682">
    <property type="term" value="P:tRNA 5'-leader removal"/>
    <property type="evidence" value="ECO:0007669"/>
    <property type="project" value="InterPro"/>
</dbReference>
<name>A0A0C3QLD0_9AGAM</name>
<dbReference type="PANTHER" id="PTHR13348">
    <property type="entry name" value="RIBONUCLEASE P SUBUNIT P29"/>
    <property type="match status" value="1"/>
</dbReference>
<dbReference type="HOGENOM" id="CLU_078577_1_0_1"/>
<gene>
    <name evidence="4" type="ORF">M407DRAFT_181836</name>
</gene>
<comment type="similarity">
    <text evidence="2">Belongs to the eukaryotic/archaeal RNase P protein component 1 family.</text>
</comment>
<dbReference type="AlphaFoldDB" id="A0A0C3QLD0"/>
<dbReference type="InterPro" id="IPR002730">
    <property type="entry name" value="Rpp29/RNP1"/>
</dbReference>
<evidence type="ECO:0000256" key="3">
    <source>
        <dbReference type="PIRNR" id="PIRNR027081"/>
    </source>
</evidence>
<dbReference type="Pfam" id="PF01868">
    <property type="entry name" value="RNase_P-MRP_p29"/>
    <property type="match status" value="1"/>
</dbReference>
<dbReference type="EMBL" id="KN822995">
    <property type="protein sequence ID" value="KIO28366.1"/>
    <property type="molecule type" value="Genomic_DNA"/>
</dbReference>
<dbReference type="InterPro" id="IPR016848">
    <property type="entry name" value="RNase_P/MRP_Rpp29-subunit"/>
</dbReference>
<dbReference type="PANTHER" id="PTHR13348:SF0">
    <property type="entry name" value="RIBONUCLEASE P PROTEIN SUBUNIT P29"/>
    <property type="match status" value="1"/>
</dbReference>
<evidence type="ECO:0000256" key="2">
    <source>
        <dbReference type="ARBA" id="ARBA00006181"/>
    </source>
</evidence>
<dbReference type="PIRSF" id="PIRSF027081">
    <property type="entry name" value="RNase_P/MRP_p29_subunit"/>
    <property type="match status" value="1"/>
</dbReference>
<reference evidence="5" key="2">
    <citation type="submission" date="2015-01" db="EMBL/GenBank/DDBJ databases">
        <title>Evolutionary Origins and Diversification of the Mycorrhizal Mutualists.</title>
        <authorList>
            <consortium name="DOE Joint Genome Institute"/>
            <consortium name="Mycorrhizal Genomics Consortium"/>
            <person name="Kohler A."/>
            <person name="Kuo A."/>
            <person name="Nagy L.G."/>
            <person name="Floudas D."/>
            <person name="Copeland A."/>
            <person name="Barry K.W."/>
            <person name="Cichocki N."/>
            <person name="Veneault-Fourrey C."/>
            <person name="LaButti K."/>
            <person name="Lindquist E.A."/>
            <person name="Lipzen A."/>
            <person name="Lundell T."/>
            <person name="Morin E."/>
            <person name="Murat C."/>
            <person name="Riley R."/>
            <person name="Ohm R."/>
            <person name="Sun H."/>
            <person name="Tunlid A."/>
            <person name="Henrissat B."/>
            <person name="Grigoriev I.V."/>
            <person name="Hibbett D.S."/>
            <person name="Martin F."/>
        </authorList>
    </citation>
    <scope>NUCLEOTIDE SEQUENCE [LARGE SCALE GENOMIC DNA]</scope>
    <source>
        <strain evidence="5">MUT 4182</strain>
    </source>
</reference>
<evidence type="ECO:0000313" key="5">
    <source>
        <dbReference type="Proteomes" id="UP000054248"/>
    </source>
</evidence>
<dbReference type="Gene3D" id="2.30.30.210">
    <property type="entry name" value="Ribonuclease P/MRP, subunit p29"/>
    <property type="match status" value="1"/>
</dbReference>
<dbReference type="GO" id="GO:0005634">
    <property type="term" value="C:nucleus"/>
    <property type="evidence" value="ECO:0007669"/>
    <property type="project" value="UniProtKB-SubCell"/>
</dbReference>
<protein>
    <recommendedName>
        <fullName evidence="3">Ribonuclease P protein subunit</fullName>
    </recommendedName>
</protein>
<dbReference type="Proteomes" id="UP000054248">
    <property type="component" value="Unassembled WGS sequence"/>
</dbReference>
<dbReference type="GO" id="GO:0030677">
    <property type="term" value="C:ribonuclease P complex"/>
    <property type="evidence" value="ECO:0007669"/>
    <property type="project" value="InterPro"/>
</dbReference>
<dbReference type="STRING" id="1051891.A0A0C3QLD0"/>
<dbReference type="GO" id="GO:0006364">
    <property type="term" value="P:rRNA processing"/>
    <property type="evidence" value="ECO:0007669"/>
    <property type="project" value="TreeGrafter"/>
</dbReference>
<dbReference type="SUPFAM" id="SSF101744">
    <property type="entry name" value="Rof/RNase P subunit-like"/>
    <property type="match status" value="1"/>
</dbReference>